<feature type="region of interest" description="Disordered" evidence="1">
    <location>
        <begin position="1"/>
        <end position="65"/>
    </location>
</feature>
<reference evidence="2 3" key="1">
    <citation type="submission" date="2018-03" db="EMBL/GenBank/DDBJ databases">
        <authorList>
            <person name="Guldener U."/>
        </authorList>
    </citation>
    <scope>NUCLEOTIDE SEQUENCE [LARGE SCALE GENOMIC DNA]</scope>
    <source>
        <strain evidence="2 3">DAOM196992</strain>
    </source>
</reference>
<dbReference type="Proteomes" id="UP000323386">
    <property type="component" value="Unassembled WGS sequence"/>
</dbReference>
<feature type="compositionally biased region" description="Polar residues" evidence="1">
    <location>
        <begin position="182"/>
        <end position="192"/>
    </location>
</feature>
<gene>
    <name evidence="2" type="ORF">PSFLO_04191</name>
</gene>
<feature type="region of interest" description="Disordered" evidence="1">
    <location>
        <begin position="426"/>
        <end position="517"/>
    </location>
</feature>
<feature type="region of interest" description="Disordered" evidence="1">
    <location>
        <begin position="98"/>
        <end position="250"/>
    </location>
</feature>
<feature type="region of interest" description="Disordered" evidence="1">
    <location>
        <begin position="297"/>
        <end position="408"/>
    </location>
</feature>
<accession>A0A5C3F307</accession>
<protein>
    <submittedName>
        <fullName evidence="2">Uncharacterized protein</fullName>
    </submittedName>
</protein>
<sequence length="782" mass="82216">MDPWSSPWSDEAPAAVASTSTLDSDVPLSGSEHQPVDSASLGFSLPLDSSDPWLKDDPQHLPAAIEPGHGVAQRLAPSELHKVPSTFLADSRTAWASEAETEVSSLSAVPLPAAGTPTTSPAHYASDDGPDPWSAADSASAGALTAPKLGLPLSSRHPFSLPEPISWDKDASSWQGDPDQARVSSNHSATTPDRTDGVSGTGTLPSCDPESSVHRSTTSDPAHRALETDAWATEATERARSGAQLTSDELSQLKVDARRMVSGLDETQTLAAAFKMDLAGDEGWDNLFGADGTKAGVWQNLRAPPPTASRDQDTTLEEDQSREPLGTSALTRKAVRQTEGKGANLTSSEGSSLWKRRSNTSPKAEWETGVAVGTDINGTRNATDTRTQASEQDGKGKAGPGWYQASAKETKPALAGGLLASLFRGRQASSTEIRSPSVSAGTPSPRASTDQQPTRTSTEPVTATMPSPALAAVAAFDATQTNTGDDAQEYTDDPFGSSLHGMTQNEKGVPAEDKPSLLSRWRNRNLFGTRLARPRSGAPTSQDFSEDDLNWLDSKLGSQYTEEGSLAYDNTYDGADTVVEPTGAGSSSARFATRFGNLIDGDDGKTDDNDVRDSLFIRDLAPTFPVGEGITHEHANVRPDGHQGASAGAAEGRGIVRPASSTFRWSDLDWDDGSKQQSAPKGIAPGPEQAARGTPRILPPPPSKRASLPPPPRTSRPLTAEARTGPSRINEALIPEFGAAQEGQQGDGSAMKAAATPDKHPIARAVQGNSLTADELSFFDSL</sequence>
<feature type="compositionally biased region" description="Low complexity" evidence="1">
    <location>
        <begin position="131"/>
        <end position="143"/>
    </location>
</feature>
<feature type="compositionally biased region" description="Pro residues" evidence="1">
    <location>
        <begin position="697"/>
        <end position="714"/>
    </location>
</feature>
<feature type="compositionally biased region" description="Polar residues" evidence="1">
    <location>
        <begin position="427"/>
        <end position="465"/>
    </location>
</feature>
<feature type="region of interest" description="Disordered" evidence="1">
    <location>
        <begin position="631"/>
        <end position="757"/>
    </location>
</feature>
<keyword evidence="3" id="KW-1185">Reference proteome</keyword>
<evidence type="ECO:0000313" key="3">
    <source>
        <dbReference type="Proteomes" id="UP000323386"/>
    </source>
</evidence>
<evidence type="ECO:0000313" key="2">
    <source>
        <dbReference type="EMBL" id="SPO38712.1"/>
    </source>
</evidence>
<dbReference type="AlphaFoldDB" id="A0A5C3F307"/>
<dbReference type="EMBL" id="OOIP01000011">
    <property type="protein sequence ID" value="SPO38712.1"/>
    <property type="molecule type" value="Genomic_DNA"/>
</dbReference>
<feature type="compositionally biased region" description="Polar residues" evidence="1">
    <location>
        <begin position="376"/>
        <end position="391"/>
    </location>
</feature>
<organism evidence="2 3">
    <name type="scientific">Pseudozyma flocculosa</name>
    <dbReference type="NCBI Taxonomy" id="84751"/>
    <lineage>
        <taxon>Eukaryota</taxon>
        <taxon>Fungi</taxon>
        <taxon>Dikarya</taxon>
        <taxon>Basidiomycota</taxon>
        <taxon>Ustilaginomycotina</taxon>
        <taxon>Ustilaginomycetes</taxon>
        <taxon>Ustilaginales</taxon>
        <taxon>Ustilaginaceae</taxon>
        <taxon>Pseudozyma</taxon>
    </lineage>
</organism>
<evidence type="ECO:0000256" key="1">
    <source>
        <dbReference type="SAM" id="MobiDB-lite"/>
    </source>
</evidence>
<dbReference type="OrthoDB" id="2552531at2759"/>
<name>A0A5C3F307_9BASI</name>
<proteinExistence type="predicted"/>
<feature type="compositionally biased region" description="Basic and acidic residues" evidence="1">
    <location>
        <begin position="631"/>
        <end position="641"/>
    </location>
</feature>